<dbReference type="SUPFAM" id="SSF101473">
    <property type="entry name" value="DhaL-like"/>
    <property type="match status" value="1"/>
</dbReference>
<evidence type="ECO:0000313" key="22">
    <source>
        <dbReference type="EMBL" id="GMM44414.1"/>
    </source>
</evidence>
<dbReference type="EMBL" id="BTGB01000001">
    <property type="protein sequence ID" value="GMM44414.1"/>
    <property type="molecule type" value="Genomic_DNA"/>
</dbReference>
<evidence type="ECO:0000256" key="2">
    <source>
        <dbReference type="ARBA" id="ARBA00004778"/>
    </source>
</evidence>
<dbReference type="Pfam" id="PF02733">
    <property type="entry name" value="Dak1"/>
    <property type="match status" value="1"/>
</dbReference>
<gene>
    <name evidence="22" type="ORF">DAPK24_009890</name>
</gene>
<feature type="binding site" evidence="18">
    <location>
        <position position="105"/>
    </location>
    <ligand>
        <name>substrate</name>
    </ligand>
</feature>
<dbReference type="FunFam" id="3.40.50.10440:FF:000001">
    <property type="entry name" value="Dihydroxyacetone kinase, DhaK subunit"/>
    <property type="match status" value="1"/>
</dbReference>
<dbReference type="InterPro" id="IPR004006">
    <property type="entry name" value="DhaK_dom"/>
</dbReference>
<comment type="pathway">
    <text evidence="2">Polyol metabolism; glycerol fermentation; glycerone phosphate from glycerol (oxidative route): step 2/2.</text>
</comment>
<dbReference type="Pfam" id="PF02734">
    <property type="entry name" value="Dak2"/>
    <property type="match status" value="1"/>
</dbReference>
<sequence length="608" mass="65672">MPSEKHWNYTTDIVRTSINGVCLANPFLKYIESERVVYNSNSSNEKVTILSGGGSGHEPLHLGFVGDGLLDVAVCGNVFASPSVKQIVSGINSKPSKKGTIIVVKNYTGDILHFGLASERVKASGLNVELLIVQDDVSVGKTKNGMVGRRGLAGTSLVHKIVGAKSILDNHSASFDEVYNLGQKVIDNLVTIGASLDRVTIPLSKANNNENDNDSDSDDDEKIDELSKDEVEIGMGIHNEHGIKRVSPIPTVEDLAESLLKYLLDPNDKERHYVNFDSNDDVVLLINNLGATSNLELYAIQSIVVEKLNSVYKIKPVRIYTGSFTTSLDGPGFSITLLNVTKAGGDEVLRCLDTPTTATAWNSAIKTKDWESLGNHIIKEVPEVHNIKSNIKIDSSLVEKILVKGCEDVLKVEPKVTLYDTVAGDGDCGETLAAGANDILKALKDKSLELTDAVKFFDELGDLVETAMGGTSGGLYSIFISSMGSYLKKIDDESNGNFQLNEKEFAKTLNAGLKGLQKYTRAKVGDRTLMDTLIPFVETFANTNDLSKAVEEGHKGAESTRKLEAKFGRASYVGEEEFRKFDAEGGLPDPGAIGLDALIQGFVSGYNA</sequence>
<evidence type="ECO:0000256" key="9">
    <source>
        <dbReference type="ARBA" id="ARBA00022798"/>
    </source>
</evidence>
<comment type="catalytic activity">
    <reaction evidence="12">
        <text>dihydroxyacetone + ATP = dihydroxyacetone phosphate + ADP + H(+)</text>
        <dbReference type="Rhea" id="RHEA:15773"/>
        <dbReference type="ChEBI" id="CHEBI:15378"/>
        <dbReference type="ChEBI" id="CHEBI:16016"/>
        <dbReference type="ChEBI" id="CHEBI:30616"/>
        <dbReference type="ChEBI" id="CHEBI:57642"/>
        <dbReference type="ChEBI" id="CHEBI:456216"/>
        <dbReference type="EC" id="2.7.1.29"/>
    </reaction>
</comment>
<dbReference type="InterPro" id="IPR050861">
    <property type="entry name" value="Dihydroxyacetone_Kinase"/>
</dbReference>
<evidence type="ECO:0000256" key="13">
    <source>
        <dbReference type="ARBA" id="ARBA00068178"/>
    </source>
</evidence>
<evidence type="ECO:0000256" key="4">
    <source>
        <dbReference type="ARBA" id="ARBA00012107"/>
    </source>
</evidence>
<evidence type="ECO:0000256" key="8">
    <source>
        <dbReference type="ARBA" id="ARBA00022777"/>
    </source>
</evidence>
<dbReference type="PROSITE" id="PS51480">
    <property type="entry name" value="DHAL"/>
    <property type="match status" value="1"/>
</dbReference>
<dbReference type="GO" id="GO:0005524">
    <property type="term" value="F:ATP binding"/>
    <property type="evidence" value="ECO:0007669"/>
    <property type="project" value="UniProtKB-KW"/>
</dbReference>
<dbReference type="GO" id="GO:0004371">
    <property type="term" value="F:glycerone kinase activity"/>
    <property type="evidence" value="ECO:0007669"/>
    <property type="project" value="UniProtKB-EC"/>
</dbReference>
<dbReference type="GO" id="GO:0019563">
    <property type="term" value="P:glycerol catabolic process"/>
    <property type="evidence" value="ECO:0007669"/>
    <property type="project" value="TreeGrafter"/>
</dbReference>
<dbReference type="Gene3D" id="3.30.1180.20">
    <property type="entry name" value="Dihydroxyacetone kinase, domain 2"/>
    <property type="match status" value="1"/>
</dbReference>
<dbReference type="PROSITE" id="PS51481">
    <property type="entry name" value="DHAK"/>
    <property type="match status" value="1"/>
</dbReference>
<keyword evidence="23" id="KW-1185">Reference proteome</keyword>
<evidence type="ECO:0000256" key="19">
    <source>
        <dbReference type="SAM" id="MobiDB-lite"/>
    </source>
</evidence>
<evidence type="ECO:0000313" key="23">
    <source>
        <dbReference type="Proteomes" id="UP001378960"/>
    </source>
</evidence>
<dbReference type="FunFam" id="1.25.40.340:FF:000001">
    <property type="entry name" value="Dihydroxyacetone kinase 1"/>
    <property type="match status" value="1"/>
</dbReference>
<feature type="compositionally biased region" description="Acidic residues" evidence="19">
    <location>
        <begin position="211"/>
        <end position="223"/>
    </location>
</feature>
<evidence type="ECO:0000256" key="6">
    <source>
        <dbReference type="ARBA" id="ARBA00022679"/>
    </source>
</evidence>
<evidence type="ECO:0000256" key="11">
    <source>
        <dbReference type="ARBA" id="ARBA00047974"/>
    </source>
</evidence>
<dbReference type="EC" id="2.7.1.29" evidence="4"/>
<proteinExistence type="inferred from homology"/>
<dbReference type="SUPFAM" id="SSF82549">
    <property type="entry name" value="DAK1/DegV-like"/>
    <property type="match status" value="1"/>
</dbReference>
<name>A0AAV5QZ06_PICKL</name>
<evidence type="ECO:0000256" key="16">
    <source>
        <dbReference type="ARBA" id="ARBA00083754"/>
    </source>
</evidence>
<evidence type="ECO:0000259" key="21">
    <source>
        <dbReference type="PROSITE" id="PS51481"/>
    </source>
</evidence>
<comment type="function">
    <text evidence="1">Catalyzes both the phosphorylation of dihydroxyacetone and of glyceraldehyde.</text>
</comment>
<dbReference type="GO" id="GO:0061610">
    <property type="term" value="P:glycerol to glycerone phosphate metabolic process"/>
    <property type="evidence" value="ECO:0007669"/>
    <property type="project" value="UniProtKB-ARBA"/>
</dbReference>
<dbReference type="PANTHER" id="PTHR28629">
    <property type="entry name" value="TRIOKINASE/FMN CYCLASE"/>
    <property type="match status" value="1"/>
</dbReference>
<dbReference type="InterPro" id="IPR012734">
    <property type="entry name" value="DhaK_ATP"/>
</dbReference>
<evidence type="ECO:0000256" key="5">
    <source>
        <dbReference type="ARBA" id="ARBA00012110"/>
    </source>
</evidence>
<dbReference type="Gene3D" id="1.25.40.340">
    <property type="match status" value="1"/>
</dbReference>
<feature type="region of interest" description="Disordered" evidence="19">
    <location>
        <begin position="204"/>
        <end position="223"/>
    </location>
</feature>
<protein>
    <recommendedName>
        <fullName evidence="13">Dihydroxyacetone kinase</fullName>
        <ecNumber evidence="5">2.7.1.28</ecNumber>
        <ecNumber evidence="4">2.7.1.29</ecNumber>
    </recommendedName>
    <alternativeName>
        <fullName evidence="14">Glycerone kinase</fullName>
    </alternativeName>
    <alternativeName>
        <fullName evidence="15">Triokinase</fullName>
    </alternativeName>
    <alternativeName>
        <fullName evidence="16">Triose kinase</fullName>
    </alternativeName>
</protein>
<evidence type="ECO:0000256" key="7">
    <source>
        <dbReference type="ARBA" id="ARBA00022741"/>
    </source>
</evidence>
<comment type="caution">
    <text evidence="22">The sequence shown here is derived from an EMBL/GenBank/DDBJ whole genome shotgun (WGS) entry which is preliminary data.</text>
</comment>
<dbReference type="SMART" id="SM01120">
    <property type="entry name" value="Dak2"/>
    <property type="match status" value="1"/>
</dbReference>
<comment type="similarity">
    <text evidence="3">Belongs to the dihydroxyacetone kinase (DAK) family.</text>
</comment>
<evidence type="ECO:0000256" key="12">
    <source>
        <dbReference type="ARBA" id="ARBA00048898"/>
    </source>
</evidence>
<organism evidence="22 23">
    <name type="scientific">Pichia kluyveri</name>
    <name type="common">Yeast</name>
    <dbReference type="NCBI Taxonomy" id="36015"/>
    <lineage>
        <taxon>Eukaryota</taxon>
        <taxon>Fungi</taxon>
        <taxon>Dikarya</taxon>
        <taxon>Ascomycota</taxon>
        <taxon>Saccharomycotina</taxon>
        <taxon>Pichiomycetes</taxon>
        <taxon>Pichiales</taxon>
        <taxon>Pichiaceae</taxon>
        <taxon>Pichia</taxon>
    </lineage>
</organism>
<evidence type="ECO:0000256" key="3">
    <source>
        <dbReference type="ARBA" id="ARBA00008757"/>
    </source>
</evidence>
<evidence type="ECO:0000256" key="18">
    <source>
        <dbReference type="PIRSR" id="PIRSR612734-2"/>
    </source>
</evidence>
<feature type="binding site" evidence="18">
    <location>
        <position position="110"/>
    </location>
    <ligand>
        <name>substrate</name>
    </ligand>
</feature>
<dbReference type="Proteomes" id="UP001378960">
    <property type="component" value="Unassembled WGS sequence"/>
</dbReference>
<evidence type="ECO:0000256" key="10">
    <source>
        <dbReference type="ARBA" id="ARBA00022840"/>
    </source>
</evidence>
<keyword evidence="10" id="KW-0067">ATP-binding</keyword>
<dbReference type="FunFam" id="3.30.1180.20:FF:000001">
    <property type="entry name" value="Dihydroxyacetone kinase 1"/>
    <property type="match status" value="1"/>
</dbReference>
<accession>A0AAV5QZ06</accession>
<comment type="catalytic activity">
    <reaction evidence="11">
        <text>D-glyceraldehyde + ATP = D-glyceraldehyde 3-phosphate + ADP + H(+)</text>
        <dbReference type="Rhea" id="RHEA:13941"/>
        <dbReference type="ChEBI" id="CHEBI:15378"/>
        <dbReference type="ChEBI" id="CHEBI:17378"/>
        <dbReference type="ChEBI" id="CHEBI:30616"/>
        <dbReference type="ChEBI" id="CHEBI:59776"/>
        <dbReference type="ChEBI" id="CHEBI:456216"/>
        <dbReference type="EC" id="2.7.1.28"/>
    </reaction>
</comment>
<keyword evidence="9" id="KW-0319">Glycerol metabolism</keyword>
<feature type="binding site" evidence="18">
    <location>
        <begin position="54"/>
        <end position="57"/>
    </location>
    <ligand>
        <name>substrate</name>
    </ligand>
</feature>
<reference evidence="22 23" key="1">
    <citation type="journal article" date="2023" name="Elife">
        <title>Identification of key yeast species and microbe-microbe interactions impacting larval growth of Drosophila in the wild.</title>
        <authorList>
            <person name="Mure A."/>
            <person name="Sugiura Y."/>
            <person name="Maeda R."/>
            <person name="Honda K."/>
            <person name="Sakurai N."/>
            <person name="Takahashi Y."/>
            <person name="Watada M."/>
            <person name="Katoh T."/>
            <person name="Gotoh A."/>
            <person name="Gotoh Y."/>
            <person name="Taniguchi I."/>
            <person name="Nakamura K."/>
            <person name="Hayashi T."/>
            <person name="Katayama T."/>
            <person name="Uemura T."/>
            <person name="Hattori Y."/>
        </authorList>
    </citation>
    <scope>NUCLEOTIDE SEQUENCE [LARGE SCALE GENOMIC DNA]</scope>
    <source>
        <strain evidence="22 23">PK-24</strain>
    </source>
</reference>
<keyword evidence="8 22" id="KW-0418">Kinase</keyword>
<dbReference type="AlphaFoldDB" id="A0AAV5QZ06"/>
<dbReference type="EC" id="2.7.1.28" evidence="5"/>
<keyword evidence="7" id="KW-0547">Nucleotide-binding</keyword>
<feature type="domain" description="DhaK" evidence="21">
    <location>
        <begin position="9"/>
        <end position="361"/>
    </location>
</feature>
<keyword evidence="6" id="KW-0808">Transferase</keyword>
<dbReference type="GO" id="GO:0005829">
    <property type="term" value="C:cytosol"/>
    <property type="evidence" value="ECO:0007669"/>
    <property type="project" value="TreeGrafter"/>
</dbReference>
<evidence type="ECO:0000256" key="14">
    <source>
        <dbReference type="ARBA" id="ARBA00075491"/>
    </source>
</evidence>
<evidence type="ECO:0000256" key="17">
    <source>
        <dbReference type="PIRSR" id="PIRSR612734-1"/>
    </source>
</evidence>
<dbReference type="InterPro" id="IPR036117">
    <property type="entry name" value="DhaL_dom_sf"/>
</dbReference>
<dbReference type="NCBIfam" id="TIGR02361">
    <property type="entry name" value="dak_ATP"/>
    <property type="match status" value="1"/>
</dbReference>
<evidence type="ECO:0000259" key="20">
    <source>
        <dbReference type="PROSITE" id="PS51480"/>
    </source>
</evidence>
<dbReference type="GO" id="GO:0050354">
    <property type="term" value="F:triokinase activity"/>
    <property type="evidence" value="ECO:0007669"/>
    <property type="project" value="UniProtKB-EC"/>
</dbReference>
<evidence type="ECO:0000256" key="1">
    <source>
        <dbReference type="ARBA" id="ARBA00003264"/>
    </source>
</evidence>
<dbReference type="PANTHER" id="PTHR28629:SF4">
    <property type="entry name" value="TRIOKINASE_FMN CYCLASE"/>
    <property type="match status" value="1"/>
</dbReference>
<feature type="domain" description="DhaL" evidence="20">
    <location>
        <begin position="396"/>
        <end position="604"/>
    </location>
</feature>
<feature type="active site" description="Tele-hemiaminal-histidine intermediate" evidence="17">
    <location>
        <position position="238"/>
    </location>
</feature>
<dbReference type="InterPro" id="IPR004007">
    <property type="entry name" value="DhaL_dom"/>
</dbReference>
<dbReference type="Gene3D" id="3.40.50.10440">
    <property type="entry name" value="Dihydroxyacetone kinase, domain 1"/>
    <property type="match status" value="1"/>
</dbReference>
<evidence type="ECO:0000256" key="15">
    <source>
        <dbReference type="ARBA" id="ARBA00079901"/>
    </source>
</evidence>